<dbReference type="SUPFAM" id="SSF75516">
    <property type="entry name" value="Pheromone-binding domain of LuxR-like quorum-sensing transcription factors"/>
    <property type="match status" value="1"/>
</dbReference>
<dbReference type="PANTHER" id="PTHR44688:SF16">
    <property type="entry name" value="DNA-BINDING TRANSCRIPTIONAL ACTIVATOR DEVR_DOSR"/>
    <property type="match status" value="1"/>
</dbReference>
<evidence type="ECO:0000256" key="3">
    <source>
        <dbReference type="ARBA" id="ARBA00023163"/>
    </source>
</evidence>
<dbReference type="PRINTS" id="PR00038">
    <property type="entry name" value="HTHLUXR"/>
</dbReference>
<dbReference type="SMART" id="SM00421">
    <property type="entry name" value="HTH_LUXR"/>
    <property type="match status" value="1"/>
</dbReference>
<dbReference type="Proteomes" id="UP000183685">
    <property type="component" value="Unassembled WGS sequence"/>
</dbReference>
<dbReference type="GO" id="GO:0003677">
    <property type="term" value="F:DNA binding"/>
    <property type="evidence" value="ECO:0007669"/>
    <property type="project" value="UniProtKB-KW"/>
</dbReference>
<organism evidence="5 6">
    <name type="scientific">Kordiimonas lacus</name>
    <dbReference type="NCBI Taxonomy" id="637679"/>
    <lineage>
        <taxon>Bacteria</taxon>
        <taxon>Pseudomonadati</taxon>
        <taxon>Pseudomonadota</taxon>
        <taxon>Alphaproteobacteria</taxon>
        <taxon>Kordiimonadales</taxon>
        <taxon>Kordiimonadaceae</taxon>
        <taxon>Kordiimonas</taxon>
    </lineage>
</organism>
<keyword evidence="3" id="KW-0804">Transcription</keyword>
<evidence type="ECO:0000256" key="2">
    <source>
        <dbReference type="ARBA" id="ARBA00023125"/>
    </source>
</evidence>
<sequence>MNLEYFQMALDFIESSKKFRTLDELGVAFHQATQTLGFDHYACVSCVEFGALPDGAVFLADYPDDWTKYYLENEYDRTDRILQVSLKEHMPFNWDNNIIHNGMTPEQSEMMCEAEDAGLLYGVTVPIHIVGAFPGAVNVVGEHRDIDPAAEHAVHLMSVYLHDAALRISKEGKAALKPVAKLTPREKECLQWVAAGKTDWEISGILSIAERTVHTHVESAKTKLGVNTRVQAVVKAFLTNLIHH</sequence>
<dbReference type="PANTHER" id="PTHR44688">
    <property type="entry name" value="DNA-BINDING TRANSCRIPTIONAL ACTIVATOR DEVR_DOSR"/>
    <property type="match status" value="1"/>
</dbReference>
<keyword evidence="1" id="KW-0805">Transcription regulation</keyword>
<dbReference type="AlphaFoldDB" id="A0A1G7AW77"/>
<dbReference type="STRING" id="637679.GCA_001550055_03409"/>
<evidence type="ECO:0000256" key="1">
    <source>
        <dbReference type="ARBA" id="ARBA00023015"/>
    </source>
</evidence>
<dbReference type="SUPFAM" id="SSF46894">
    <property type="entry name" value="C-terminal effector domain of the bipartite response regulators"/>
    <property type="match status" value="1"/>
</dbReference>
<dbReference type="InterPro" id="IPR000792">
    <property type="entry name" value="Tscrpt_reg_LuxR_C"/>
</dbReference>
<gene>
    <name evidence="5" type="ORF">SAMN04488071_2244</name>
</gene>
<dbReference type="OrthoDB" id="3170288at2"/>
<dbReference type="Pfam" id="PF03472">
    <property type="entry name" value="Autoind_bind"/>
    <property type="match status" value="1"/>
</dbReference>
<dbReference type="Gene3D" id="3.30.450.80">
    <property type="entry name" value="Transcription factor LuxR-like, autoinducer-binding domain"/>
    <property type="match status" value="1"/>
</dbReference>
<evidence type="ECO:0000313" key="5">
    <source>
        <dbReference type="EMBL" id="SDE19031.1"/>
    </source>
</evidence>
<dbReference type="Pfam" id="PF00196">
    <property type="entry name" value="GerE"/>
    <property type="match status" value="1"/>
</dbReference>
<proteinExistence type="predicted"/>
<dbReference type="RefSeq" id="WP_068307217.1">
    <property type="nucleotide sequence ID" value="NZ_FNAK01000005.1"/>
</dbReference>
<dbReference type="InterPro" id="IPR016032">
    <property type="entry name" value="Sig_transdc_resp-reg_C-effctor"/>
</dbReference>
<dbReference type="EMBL" id="FNAK01000005">
    <property type="protein sequence ID" value="SDE19031.1"/>
    <property type="molecule type" value="Genomic_DNA"/>
</dbReference>
<dbReference type="Gene3D" id="1.10.10.10">
    <property type="entry name" value="Winged helix-like DNA-binding domain superfamily/Winged helix DNA-binding domain"/>
    <property type="match status" value="1"/>
</dbReference>
<protein>
    <submittedName>
        <fullName evidence="5">LuxR family transcriptional regulator, quorum sensing-dependent transcriptional regulator</fullName>
    </submittedName>
</protein>
<feature type="domain" description="HTH luxR-type" evidence="4">
    <location>
        <begin position="175"/>
        <end position="240"/>
    </location>
</feature>
<dbReference type="InterPro" id="IPR036388">
    <property type="entry name" value="WH-like_DNA-bd_sf"/>
</dbReference>
<reference evidence="5 6" key="1">
    <citation type="submission" date="2016-10" db="EMBL/GenBank/DDBJ databases">
        <authorList>
            <person name="de Groot N.N."/>
        </authorList>
    </citation>
    <scope>NUCLEOTIDE SEQUENCE [LARGE SCALE GENOMIC DNA]</scope>
    <source>
        <strain evidence="5 6">CGMCC 1.9109</strain>
    </source>
</reference>
<keyword evidence="6" id="KW-1185">Reference proteome</keyword>
<dbReference type="PROSITE" id="PS50043">
    <property type="entry name" value="HTH_LUXR_2"/>
    <property type="match status" value="1"/>
</dbReference>
<name>A0A1G7AW77_9PROT</name>
<dbReference type="CDD" id="cd06170">
    <property type="entry name" value="LuxR_C_like"/>
    <property type="match status" value="1"/>
</dbReference>
<dbReference type="GO" id="GO:0006355">
    <property type="term" value="P:regulation of DNA-templated transcription"/>
    <property type="evidence" value="ECO:0007669"/>
    <property type="project" value="InterPro"/>
</dbReference>
<evidence type="ECO:0000259" key="4">
    <source>
        <dbReference type="PROSITE" id="PS50043"/>
    </source>
</evidence>
<dbReference type="InterPro" id="IPR005143">
    <property type="entry name" value="TF_LuxR_autoind-bd_dom"/>
</dbReference>
<evidence type="ECO:0000313" key="6">
    <source>
        <dbReference type="Proteomes" id="UP000183685"/>
    </source>
</evidence>
<dbReference type="InterPro" id="IPR036693">
    <property type="entry name" value="TF_LuxR_autoind-bd_dom_sf"/>
</dbReference>
<keyword evidence="2" id="KW-0238">DNA-binding</keyword>
<accession>A0A1G7AW77</accession>